<name>A0A4U5ML07_STECR</name>
<evidence type="ECO:0000313" key="2">
    <source>
        <dbReference type="Proteomes" id="UP000298663"/>
    </source>
</evidence>
<comment type="caution">
    <text evidence="1">The sequence shown here is derived from an EMBL/GenBank/DDBJ whole genome shotgun (WGS) entry which is preliminary data.</text>
</comment>
<reference evidence="1 2" key="1">
    <citation type="journal article" date="2015" name="Genome Biol.">
        <title>Comparative genomics of Steinernema reveals deeply conserved gene regulatory networks.</title>
        <authorList>
            <person name="Dillman A.R."/>
            <person name="Macchietto M."/>
            <person name="Porter C.F."/>
            <person name="Rogers A."/>
            <person name="Williams B."/>
            <person name="Antoshechkin I."/>
            <person name="Lee M.M."/>
            <person name="Goodwin Z."/>
            <person name="Lu X."/>
            <person name="Lewis E.E."/>
            <person name="Goodrich-Blair H."/>
            <person name="Stock S.P."/>
            <person name="Adams B.J."/>
            <person name="Sternberg P.W."/>
            <person name="Mortazavi A."/>
        </authorList>
    </citation>
    <scope>NUCLEOTIDE SEQUENCE [LARGE SCALE GENOMIC DNA]</scope>
    <source>
        <strain evidence="1 2">ALL</strain>
    </source>
</reference>
<keyword evidence="2" id="KW-1185">Reference proteome</keyword>
<proteinExistence type="predicted"/>
<dbReference type="EMBL" id="AZBU02000007">
    <property type="protein sequence ID" value="TKR70149.1"/>
    <property type="molecule type" value="Genomic_DNA"/>
</dbReference>
<accession>A0A4U5ML07</accession>
<evidence type="ECO:0000313" key="1">
    <source>
        <dbReference type="EMBL" id="TKR70149.1"/>
    </source>
</evidence>
<organism evidence="1 2">
    <name type="scientific">Steinernema carpocapsae</name>
    <name type="common">Entomopathogenic nematode</name>
    <dbReference type="NCBI Taxonomy" id="34508"/>
    <lineage>
        <taxon>Eukaryota</taxon>
        <taxon>Metazoa</taxon>
        <taxon>Ecdysozoa</taxon>
        <taxon>Nematoda</taxon>
        <taxon>Chromadorea</taxon>
        <taxon>Rhabditida</taxon>
        <taxon>Tylenchina</taxon>
        <taxon>Panagrolaimomorpha</taxon>
        <taxon>Strongyloidoidea</taxon>
        <taxon>Steinernematidae</taxon>
        <taxon>Steinernema</taxon>
    </lineage>
</organism>
<reference evidence="1 2" key="2">
    <citation type="journal article" date="2019" name="G3 (Bethesda)">
        <title>Hybrid Assembly of the Genome of the Entomopathogenic Nematode Steinernema carpocapsae Identifies the X-Chromosome.</title>
        <authorList>
            <person name="Serra L."/>
            <person name="Macchietto M."/>
            <person name="Macias-Munoz A."/>
            <person name="McGill C.J."/>
            <person name="Rodriguez I.M."/>
            <person name="Rodriguez B."/>
            <person name="Murad R."/>
            <person name="Mortazavi A."/>
        </authorList>
    </citation>
    <scope>NUCLEOTIDE SEQUENCE [LARGE SCALE GENOMIC DNA]</scope>
    <source>
        <strain evidence="1 2">ALL</strain>
    </source>
</reference>
<sequence>MTETERNAIAKSVVLTPKPYPSVVVFTTNIQAVARNCLQEIKKNRFRVENILNNIKNDESLREDAVHKRITVAINMNKMVAEDYKRIDKIMNEFQELNNVVSKDITTRIISLK</sequence>
<dbReference type="Proteomes" id="UP000298663">
    <property type="component" value="Unassembled WGS sequence"/>
</dbReference>
<dbReference type="AlphaFoldDB" id="A0A4U5ML07"/>
<gene>
    <name evidence="1" type="ORF">L596_022207</name>
</gene>
<protein>
    <submittedName>
        <fullName evidence="1">Uncharacterized protein</fullName>
    </submittedName>
</protein>